<dbReference type="AlphaFoldDB" id="A0A6I4LV89"/>
<evidence type="ECO:0000313" key="1">
    <source>
        <dbReference type="EMBL" id="MVZ96759.1"/>
    </source>
</evidence>
<reference evidence="1 2" key="1">
    <citation type="submission" date="2019-01" db="EMBL/GenBank/DDBJ databases">
        <title>Sphingorhabdus lacus sp.nov., isolated from an oligotrophic freshwater lake.</title>
        <authorList>
            <person name="Park M."/>
        </authorList>
    </citation>
    <scope>NUCLEOTIDE SEQUENCE [LARGE SCALE GENOMIC DNA]</scope>
    <source>
        <strain evidence="1 2">IMCC26285</strain>
    </source>
</reference>
<sequence length="63" mass="7035">MPQQQLILTIGRIERALSRLEQVSTTRTNGVQDSKLLEKHEQLKAQARLALNEIDIILAGGAR</sequence>
<dbReference type="RefSeq" id="WP_160352711.1">
    <property type="nucleotide sequence ID" value="NZ_SDWJ01000001.1"/>
</dbReference>
<name>A0A6I4LV89_9SPHN</name>
<accession>A0A6I4LV89</accession>
<proteinExistence type="predicted"/>
<dbReference type="EMBL" id="SDWJ01000001">
    <property type="protein sequence ID" value="MVZ96759.1"/>
    <property type="molecule type" value="Genomic_DNA"/>
</dbReference>
<evidence type="ECO:0000313" key="2">
    <source>
        <dbReference type="Proteomes" id="UP000471147"/>
    </source>
</evidence>
<dbReference type="Proteomes" id="UP000471147">
    <property type="component" value="Unassembled WGS sequence"/>
</dbReference>
<protein>
    <submittedName>
        <fullName evidence="1">Uncharacterized protein</fullName>
    </submittedName>
</protein>
<keyword evidence="2" id="KW-1185">Reference proteome</keyword>
<organism evidence="1 2">
    <name type="scientific">Sphingorhabdus profundilacus</name>
    <dbReference type="NCBI Taxonomy" id="2509718"/>
    <lineage>
        <taxon>Bacteria</taxon>
        <taxon>Pseudomonadati</taxon>
        <taxon>Pseudomonadota</taxon>
        <taxon>Alphaproteobacteria</taxon>
        <taxon>Sphingomonadales</taxon>
        <taxon>Sphingomonadaceae</taxon>
        <taxon>Sphingorhabdus</taxon>
    </lineage>
</organism>
<comment type="caution">
    <text evidence="1">The sequence shown here is derived from an EMBL/GenBank/DDBJ whole genome shotgun (WGS) entry which is preliminary data.</text>
</comment>
<dbReference type="OrthoDB" id="7596130at2"/>
<gene>
    <name evidence="1" type="ORF">EUU23_03460</name>
</gene>